<sequence length="271" mass="27886">MSYAFTAFAHPNRLRRILESGGTAVGLACHTGDPHIAETLSLAGFDYLYLDQQHGVGGLGSPVEMLRATARTGTTPLVRVAANDPVLIGRALDAGAEGVIVPTVESAEDARRAAAAARYAPDGIRSWGPTRSAFGLGSDPETVNGEVLCLVMIETIEGVARAGEIAAVPGVHGVYVGPGDLAVSLGLSPTEGPRNARHRAAVRDICAACDAVGIAAGITGDPRTEAARGFRMVTAGSDVSFLKSGLADARARRDALLRTSTEDDTEGDVTA</sequence>
<reference evidence="5" key="1">
    <citation type="submission" date="2017-12" db="EMBL/GenBank/DDBJ databases">
        <title>Sequencing the genomes of 1000 Actinobacteria strains.</title>
        <authorList>
            <person name="Klenk H.-P."/>
        </authorList>
    </citation>
    <scope>NUCLEOTIDE SEQUENCE [LARGE SCALE GENOMIC DNA]</scope>
    <source>
        <strain evidence="5">DSM 44228</strain>
    </source>
</reference>
<dbReference type="EMBL" id="PJNB01000001">
    <property type="protein sequence ID" value="PKW16511.1"/>
    <property type="molecule type" value="Genomic_DNA"/>
</dbReference>
<name>A0A2N3Y0X6_SACSN</name>
<evidence type="ECO:0000256" key="1">
    <source>
        <dbReference type="ARBA" id="ARBA00005568"/>
    </source>
</evidence>
<keyword evidence="6" id="KW-1185">Reference proteome</keyword>
<proteinExistence type="inferred from homology"/>
<dbReference type="GO" id="GO:0046872">
    <property type="term" value="F:metal ion binding"/>
    <property type="evidence" value="ECO:0007669"/>
    <property type="project" value="UniProtKB-KW"/>
</dbReference>
<dbReference type="Pfam" id="PF03328">
    <property type="entry name" value="HpcH_HpaI"/>
    <property type="match status" value="1"/>
</dbReference>
<evidence type="ECO:0000313" key="5">
    <source>
        <dbReference type="EMBL" id="PKW16511.1"/>
    </source>
</evidence>
<dbReference type="STRING" id="994479.GCA_000194155_07298"/>
<dbReference type="InterPro" id="IPR040442">
    <property type="entry name" value="Pyrv_kinase-like_dom_sf"/>
</dbReference>
<accession>A0A2N3Y0X6</accession>
<keyword evidence="3" id="KW-0456">Lyase</keyword>
<dbReference type="SUPFAM" id="SSF51621">
    <property type="entry name" value="Phosphoenolpyruvate/pyruvate domain"/>
    <property type="match status" value="1"/>
</dbReference>
<dbReference type="Gene3D" id="3.20.20.60">
    <property type="entry name" value="Phosphoenolpyruvate-binding domains"/>
    <property type="match status" value="1"/>
</dbReference>
<comment type="similarity">
    <text evidence="1">Belongs to the HpcH/HpaI aldolase family.</text>
</comment>
<evidence type="ECO:0000256" key="3">
    <source>
        <dbReference type="ARBA" id="ARBA00023239"/>
    </source>
</evidence>
<organism evidence="5 6">
    <name type="scientific">Saccharopolyspora spinosa</name>
    <dbReference type="NCBI Taxonomy" id="60894"/>
    <lineage>
        <taxon>Bacteria</taxon>
        <taxon>Bacillati</taxon>
        <taxon>Actinomycetota</taxon>
        <taxon>Actinomycetes</taxon>
        <taxon>Pseudonocardiales</taxon>
        <taxon>Pseudonocardiaceae</taxon>
        <taxon>Saccharopolyspora</taxon>
    </lineage>
</organism>
<dbReference type="InterPro" id="IPR005000">
    <property type="entry name" value="Aldolase/citrate-lyase_domain"/>
</dbReference>
<evidence type="ECO:0000256" key="2">
    <source>
        <dbReference type="ARBA" id="ARBA00022723"/>
    </source>
</evidence>
<dbReference type="InterPro" id="IPR050251">
    <property type="entry name" value="HpcH-HpaI_aldolase"/>
</dbReference>
<evidence type="ECO:0000259" key="4">
    <source>
        <dbReference type="Pfam" id="PF03328"/>
    </source>
</evidence>
<dbReference type="AlphaFoldDB" id="A0A2N3Y0X6"/>
<dbReference type="RefSeq" id="WP_010314913.1">
    <property type="nucleotide sequence ID" value="NZ_CP061007.1"/>
</dbReference>
<protein>
    <submittedName>
        <fullName evidence="5">4-hydroxy-2-oxoheptanedioate aldolase</fullName>
    </submittedName>
</protein>
<dbReference type="PANTHER" id="PTHR30502">
    <property type="entry name" value="2-KETO-3-DEOXY-L-RHAMNONATE ALDOLASE"/>
    <property type="match status" value="1"/>
</dbReference>
<evidence type="ECO:0000313" key="6">
    <source>
        <dbReference type="Proteomes" id="UP000233786"/>
    </source>
</evidence>
<dbReference type="GO" id="GO:0016832">
    <property type="term" value="F:aldehyde-lyase activity"/>
    <property type="evidence" value="ECO:0007669"/>
    <property type="project" value="TreeGrafter"/>
</dbReference>
<comment type="caution">
    <text evidence="5">The sequence shown here is derived from an EMBL/GenBank/DDBJ whole genome shotgun (WGS) entry which is preliminary data.</text>
</comment>
<dbReference type="OrthoDB" id="3353438at2"/>
<feature type="domain" description="HpcH/HpaI aldolase/citrate lyase" evidence="4">
    <location>
        <begin position="33"/>
        <end position="239"/>
    </location>
</feature>
<dbReference type="Proteomes" id="UP000233786">
    <property type="component" value="Unassembled WGS sequence"/>
</dbReference>
<dbReference type="InterPro" id="IPR015813">
    <property type="entry name" value="Pyrv/PenolPyrv_kinase-like_dom"/>
</dbReference>
<dbReference type="GO" id="GO:0005737">
    <property type="term" value="C:cytoplasm"/>
    <property type="evidence" value="ECO:0007669"/>
    <property type="project" value="TreeGrafter"/>
</dbReference>
<keyword evidence="2" id="KW-0479">Metal-binding</keyword>
<gene>
    <name evidence="5" type="ORF">A8926_4350</name>
</gene>
<dbReference type="PANTHER" id="PTHR30502:SF0">
    <property type="entry name" value="PHOSPHOENOLPYRUVATE CARBOXYLASE FAMILY PROTEIN"/>
    <property type="match status" value="1"/>
</dbReference>